<evidence type="ECO:0000313" key="13">
    <source>
        <dbReference type="Proteomes" id="UP000722485"/>
    </source>
</evidence>
<feature type="region of interest" description="Disordered" evidence="9">
    <location>
        <begin position="456"/>
        <end position="475"/>
    </location>
</feature>
<evidence type="ECO:0000256" key="8">
    <source>
        <dbReference type="ARBA" id="ARBA00023242"/>
    </source>
</evidence>
<evidence type="ECO:0000256" key="1">
    <source>
        <dbReference type="ARBA" id="ARBA00004141"/>
    </source>
</evidence>
<dbReference type="OrthoDB" id="415590at2759"/>
<protein>
    <recommendedName>
        <fullName evidence="11">Major facilitator superfamily (MFS) profile domain-containing protein</fullName>
    </recommendedName>
</protein>
<dbReference type="Gene3D" id="3.40.50.720">
    <property type="entry name" value="NAD(P)-binding Rossmann-like Domain"/>
    <property type="match status" value="1"/>
</dbReference>
<name>A0A9P5LJR5_9HYPO</name>
<dbReference type="GO" id="GO:0016020">
    <property type="term" value="C:membrane"/>
    <property type="evidence" value="ECO:0007669"/>
    <property type="project" value="UniProtKB-SubCell"/>
</dbReference>
<dbReference type="InterPro" id="IPR003663">
    <property type="entry name" value="Sugar/inositol_transpt"/>
</dbReference>
<evidence type="ECO:0000313" key="12">
    <source>
        <dbReference type="EMBL" id="KAF7554275.1"/>
    </source>
</evidence>
<comment type="similarity">
    <text evidence="2">Belongs to the major facilitator superfamily. Sugar transporter (TC 2.A.1.1) family.</text>
</comment>
<keyword evidence="4 10" id="KW-0812">Transmembrane</keyword>
<evidence type="ECO:0000256" key="9">
    <source>
        <dbReference type="SAM" id="MobiDB-lite"/>
    </source>
</evidence>
<dbReference type="PROSITE" id="PS50850">
    <property type="entry name" value="MFS"/>
    <property type="match status" value="1"/>
</dbReference>
<proteinExistence type="inferred from homology"/>
<accession>A0A9P5LJR5</accession>
<keyword evidence="3" id="KW-0813">Transport</keyword>
<dbReference type="InterPro" id="IPR036259">
    <property type="entry name" value="MFS_trans_sf"/>
</dbReference>
<dbReference type="PRINTS" id="PR00081">
    <property type="entry name" value="GDHRDH"/>
</dbReference>
<dbReference type="InterPro" id="IPR050360">
    <property type="entry name" value="MFS_Sugar_Transporters"/>
</dbReference>
<evidence type="ECO:0000256" key="5">
    <source>
        <dbReference type="ARBA" id="ARBA00022857"/>
    </source>
</evidence>
<dbReference type="PANTHER" id="PTHR48022:SF28">
    <property type="entry name" value="MAJOR FACILITATOR SUPERFAMILY (MFS) PROFILE DOMAIN-CONTAINING PROTEIN-RELATED"/>
    <property type="match status" value="1"/>
</dbReference>
<dbReference type="Pfam" id="PF00083">
    <property type="entry name" value="Sugar_tr"/>
    <property type="match status" value="1"/>
</dbReference>
<feature type="transmembrane region" description="Helical" evidence="10">
    <location>
        <begin position="905"/>
        <end position="923"/>
    </location>
</feature>
<comment type="subcellular location">
    <subcellularLocation>
        <location evidence="1">Membrane</location>
        <topology evidence="1">Multi-pass membrane protein</topology>
    </subcellularLocation>
</comment>
<comment type="caution">
    <text evidence="12">The sequence shown here is derived from an EMBL/GenBank/DDBJ whole genome shotgun (WGS) entry which is preliminary data.</text>
</comment>
<feature type="transmembrane region" description="Helical" evidence="10">
    <location>
        <begin position="1248"/>
        <end position="1267"/>
    </location>
</feature>
<evidence type="ECO:0000256" key="4">
    <source>
        <dbReference type="ARBA" id="ARBA00022692"/>
    </source>
</evidence>
<keyword evidence="7 10" id="KW-0472">Membrane</keyword>
<evidence type="ECO:0000256" key="10">
    <source>
        <dbReference type="SAM" id="Phobius"/>
    </source>
</evidence>
<keyword evidence="8" id="KW-0539">Nucleus</keyword>
<dbReference type="Pfam" id="PF13561">
    <property type="entry name" value="adh_short_C2"/>
    <property type="match status" value="1"/>
</dbReference>
<sequence>MSPALFSDVSEVAPRTTPPSPFSLANKTIAITGAGRGLGITLAQAVVEGGGCVACLDILPEPAADQWAELQKVAKAAGVTATYDRCDVTVETEVQGLLERIADEGAARGADLAGVVACAGIQQKLSALEYPAADFERILRVNSVGVFTTAKYAAKAMIDRKLKGSIVLIASMSGQIANRGLRCSAYNSSKAAVQQLGRSLAQEWGEHDIRVNTLSPGTAMTDALLEAEPELERLWMAGALLGRLGTPEDFKAPTVFLLAEGSSFMTGADLRTEVSSPSLIENVGFFEIIDVTESIVREYRGESSVLEHDGVHHISVFSSKPTPDPTQHRLQIRNEKLPEPSSRQAASRDSLCGPEVFAADPVSLLPSQFSKANGPLSPQTEQTANDLLSLGQPAPHFQVPSVDERIPGAFDDTLSCHDANDAAFPRYEFDDGLFITGSAYLDLHSTLRSSLFQESRSNAPTRCGTPQARDTSPDAAHCPLTVEPVILTGESARHDADLSVVLTAEQERVLWVNWLDELDKFDCRRHFQNTLSAMAMQYPYVKYAILALSARQLERKGSAPCPIPSSLAFYQQAIHSLLPEIGTRSTPVIASCVVLCVLEMLSCSPKAWHRHLDGCATLLQAVGIHGFSGDFEEALFWCFARMDVCGGLISSSGTLIPPSVWTPADKLHEAVQLFRNSPKASFDAYANQAVFLIAHVVNLIATNTPNEMGAVFVPPPSRGSRFDAKWKKLWGFIDNWYVTRPVEMHPVFTASCSPPSSFPTILFSNPAAISGNQMYHASALLMLQHQPPHITLPNHRSIFWHARRIVGISKSNDHHGCWINALQPLWLAGRCFSSPSEQEEILALFGTIERESGWASSWRADDLRQCFGYDQGVISGLLTGVAFTRTFPEIDTGDGGSSSLQGTVVAIYEIGCFFGAIGTMLFGERLGRKKTIMLGCVILCIGGALQASSSTIPHMIVGRIVAGLGNGLNTSTIPVWHSELMRPTERGKGLSIELAITIFGVMTAYWVDYGMSFIDNDAQFRFPLALQCVFAIITLLALFFLPESPRWLVAHDRHDEARQVLWSVENDARHIDASDDRISHNLSEIQQAIREERDASQGSTYRAMIKNGEQRYLHRILLGIGGQFMQQLSGINLITYYAPVIFQQSVGISHDLSLLLAGFNGIAYFLSSLIPIWTIDRLGRRKLMLFAAAGQCASMAILAGTVANGSKPAGIAAIVMLFLFNFFFAVGMLAIPWLLPAEYSPLAIRTRSAALATASNWIFTFLVVEITPISITNIGWRTYVYFSVFNLCFLPLIYFFYPETRNLSLEQIDKLFTGGKVLLHWHPSMGEGEADTLSAGSLDEKAGNVETVELRH</sequence>
<keyword evidence="13" id="KW-1185">Reference proteome</keyword>
<dbReference type="InterPro" id="IPR036291">
    <property type="entry name" value="NAD(P)-bd_dom_sf"/>
</dbReference>
<dbReference type="Gene3D" id="1.20.1250.20">
    <property type="entry name" value="MFS general substrate transporter like domains"/>
    <property type="match status" value="1"/>
</dbReference>
<dbReference type="Proteomes" id="UP000722485">
    <property type="component" value="Unassembled WGS sequence"/>
</dbReference>
<dbReference type="SUPFAM" id="SSF51735">
    <property type="entry name" value="NAD(P)-binding Rossmann-fold domains"/>
    <property type="match status" value="1"/>
</dbReference>
<feature type="transmembrane region" description="Helical" evidence="10">
    <location>
        <begin position="1112"/>
        <end position="1134"/>
    </location>
</feature>
<dbReference type="NCBIfam" id="TIGR00879">
    <property type="entry name" value="SP"/>
    <property type="match status" value="1"/>
</dbReference>
<dbReference type="InterPro" id="IPR020846">
    <property type="entry name" value="MFS_dom"/>
</dbReference>
<evidence type="ECO:0000256" key="7">
    <source>
        <dbReference type="ARBA" id="ARBA00023136"/>
    </source>
</evidence>
<feature type="transmembrane region" description="Helical" evidence="10">
    <location>
        <begin position="1022"/>
        <end position="1041"/>
    </location>
</feature>
<dbReference type="FunFam" id="1.20.1250.20:FF:000061">
    <property type="entry name" value="MFS sugar transporter"/>
    <property type="match status" value="1"/>
</dbReference>
<gene>
    <name evidence="12" type="ORF">G7Z17_g3022</name>
</gene>
<keyword evidence="6 10" id="KW-1133">Transmembrane helix</keyword>
<dbReference type="EMBL" id="JAANBB010000034">
    <property type="protein sequence ID" value="KAF7554275.1"/>
    <property type="molecule type" value="Genomic_DNA"/>
</dbReference>
<dbReference type="InterPro" id="IPR005828">
    <property type="entry name" value="MFS_sugar_transport-like"/>
</dbReference>
<dbReference type="CDD" id="cd12148">
    <property type="entry name" value="fungal_TF_MHR"/>
    <property type="match status" value="1"/>
</dbReference>
<evidence type="ECO:0000256" key="3">
    <source>
        <dbReference type="ARBA" id="ARBA00022448"/>
    </source>
</evidence>
<evidence type="ECO:0000256" key="2">
    <source>
        <dbReference type="ARBA" id="ARBA00010992"/>
    </source>
</evidence>
<feature type="domain" description="Major facilitator superfamily (MFS) profile" evidence="11">
    <location>
        <begin position="864"/>
        <end position="1301"/>
    </location>
</feature>
<feature type="transmembrane region" description="Helical" evidence="10">
    <location>
        <begin position="990"/>
        <end position="1007"/>
    </location>
</feature>
<feature type="transmembrane region" description="Helical" evidence="10">
    <location>
        <begin position="1154"/>
        <end position="1173"/>
    </location>
</feature>
<dbReference type="PANTHER" id="PTHR48022">
    <property type="entry name" value="PLASTIDIC GLUCOSE TRANSPORTER 4"/>
    <property type="match status" value="1"/>
</dbReference>
<dbReference type="InterPro" id="IPR021858">
    <property type="entry name" value="Fun_TF"/>
</dbReference>
<dbReference type="PROSITE" id="PS00061">
    <property type="entry name" value="ADH_SHORT"/>
    <property type="match status" value="1"/>
</dbReference>
<dbReference type="SUPFAM" id="SSF103473">
    <property type="entry name" value="MFS general substrate transporter"/>
    <property type="match status" value="1"/>
</dbReference>
<dbReference type="InterPro" id="IPR020904">
    <property type="entry name" value="Sc_DH/Rdtase_CS"/>
</dbReference>
<keyword evidence="5" id="KW-0521">NADP</keyword>
<feature type="transmembrane region" description="Helical" evidence="10">
    <location>
        <begin position="1185"/>
        <end position="1203"/>
    </location>
</feature>
<dbReference type="InterPro" id="IPR002347">
    <property type="entry name" value="SDR_fam"/>
</dbReference>
<evidence type="ECO:0000259" key="11">
    <source>
        <dbReference type="PROSITE" id="PS50850"/>
    </source>
</evidence>
<organism evidence="12 13">
    <name type="scientific">Cylindrodendrum hubeiense</name>
    <dbReference type="NCBI Taxonomy" id="595255"/>
    <lineage>
        <taxon>Eukaryota</taxon>
        <taxon>Fungi</taxon>
        <taxon>Dikarya</taxon>
        <taxon>Ascomycota</taxon>
        <taxon>Pezizomycotina</taxon>
        <taxon>Sordariomycetes</taxon>
        <taxon>Hypocreomycetidae</taxon>
        <taxon>Hypocreales</taxon>
        <taxon>Nectriaceae</taxon>
        <taxon>Cylindrodendrum</taxon>
    </lineage>
</organism>
<dbReference type="Pfam" id="PF11951">
    <property type="entry name" value="Fungal_trans_2"/>
    <property type="match status" value="1"/>
</dbReference>
<dbReference type="FunFam" id="3.40.50.720:FF:000245">
    <property type="entry name" value="Short chain dehydrogenase, putative"/>
    <property type="match status" value="1"/>
</dbReference>
<reference evidence="12" key="1">
    <citation type="submission" date="2020-03" db="EMBL/GenBank/DDBJ databases">
        <title>Draft Genome Sequence of Cylindrodendrum hubeiense.</title>
        <authorList>
            <person name="Buettner E."/>
            <person name="Kellner H."/>
        </authorList>
    </citation>
    <scope>NUCLEOTIDE SEQUENCE</scope>
    <source>
        <strain evidence="12">IHI 201604</strain>
    </source>
</reference>
<feature type="transmembrane region" description="Helical" evidence="10">
    <location>
        <begin position="1279"/>
        <end position="1297"/>
    </location>
</feature>
<evidence type="ECO:0000256" key="6">
    <source>
        <dbReference type="ARBA" id="ARBA00022989"/>
    </source>
</evidence>
<dbReference type="GO" id="GO:0005351">
    <property type="term" value="F:carbohydrate:proton symporter activity"/>
    <property type="evidence" value="ECO:0007669"/>
    <property type="project" value="TreeGrafter"/>
</dbReference>
<feature type="transmembrane region" description="Helical" evidence="10">
    <location>
        <begin position="1209"/>
        <end position="1236"/>
    </location>
</feature>